<dbReference type="GO" id="GO:0031293">
    <property type="term" value="P:membrane protein intracellular domain proteolysis"/>
    <property type="evidence" value="ECO:0007669"/>
    <property type="project" value="TreeGrafter"/>
</dbReference>
<organism evidence="2">
    <name type="scientific">Desertifilum tharense IPPAS B-1220</name>
    <dbReference type="NCBI Taxonomy" id="1781255"/>
    <lineage>
        <taxon>Bacteria</taxon>
        <taxon>Bacillati</taxon>
        <taxon>Cyanobacteriota</taxon>
        <taxon>Cyanophyceae</taxon>
        <taxon>Desertifilales</taxon>
        <taxon>Desertifilaceae</taxon>
        <taxon>Desertifilum</taxon>
    </lineage>
</organism>
<protein>
    <recommendedName>
        <fullName evidence="3">Peptidase M50</fullName>
    </recommendedName>
</protein>
<feature type="transmembrane region" description="Helical" evidence="1">
    <location>
        <begin position="227"/>
        <end position="249"/>
    </location>
</feature>
<dbReference type="EMBL" id="MJGC01000088">
    <property type="protein sequence ID" value="OEJ73528.1"/>
    <property type="molecule type" value="Genomic_DNA"/>
</dbReference>
<dbReference type="GO" id="GO:0016020">
    <property type="term" value="C:membrane"/>
    <property type="evidence" value="ECO:0007669"/>
    <property type="project" value="InterPro"/>
</dbReference>
<reference evidence="2" key="1">
    <citation type="submission" date="2016-09" db="EMBL/GenBank/DDBJ databases">
        <title>Draft genome of thermotolerant cyanobacterium Desertifilum sp. strain IPPAS B-1220.</title>
        <authorList>
            <person name="Sinetova M.A."/>
            <person name="Bolakhan K."/>
            <person name="Zayadan B.K."/>
            <person name="Mironov K.S."/>
            <person name="Ustinova V."/>
            <person name="Kupriyanova E.V."/>
            <person name="Sidorov R.A."/>
            <person name="Skrypnik A.N."/>
            <person name="Gogoleva N.E."/>
            <person name="Gogolev Y.V."/>
            <person name="Los D.A."/>
        </authorList>
    </citation>
    <scope>NUCLEOTIDE SEQUENCE [LARGE SCALE GENOMIC DNA]</scope>
    <source>
        <strain evidence="2">IPPAS B-1220</strain>
    </source>
</reference>
<comment type="caution">
    <text evidence="2">The sequence shown here is derived from an EMBL/GenBank/DDBJ whole genome shotgun (WGS) entry which is preliminary data.</text>
</comment>
<feature type="transmembrane region" description="Helical" evidence="1">
    <location>
        <begin position="261"/>
        <end position="284"/>
    </location>
</feature>
<sequence>MLNCESQQTLSQAFSWLCPDLTSYWQLAKIKDSQEIVLKSGERQYRFLPAEGYALTHFTGRFTVAQVQQRTAQKFPGIAENFVFELLQKLVNLGILALEGEEWLDILSPPQAAIRLKACVQWIEHPDGYWLLRNPEDITFLQLSDRHHQIIAELTQFPKSIVTQNLNTPPNEINYLMHLLAATAMLEGTQPPKPPKRKFTPLQLLFFKVRLFNPDPWLDRQIHTLRWIWTTPVAAFMLAFFSVSAAVGFSQKATIVHTGQLLWKYQGSSLVLSFGLLVALVVTLHELGHAFTLKHYGGIVPEMGFLFMFLMPAAYTNTTDSYCLSRFKRIQVIAAGILVQIAIAAFAFWLWEFSAEGLWLHTASYLLMVAALFTIALNLNPLAKFDGYYLAVAVTGINNLRSRSFRFYQNLFSLRPITEKKCDRLILATYAPFSFLYIQMVFGFLLYRVTDWTFTTLPTTALILFAIWAIYYLTPAES</sequence>
<dbReference type="GO" id="GO:0004222">
    <property type="term" value="F:metalloendopeptidase activity"/>
    <property type="evidence" value="ECO:0007669"/>
    <property type="project" value="InterPro"/>
</dbReference>
<feature type="transmembrane region" description="Helical" evidence="1">
    <location>
        <begin position="296"/>
        <end position="318"/>
    </location>
</feature>
<dbReference type="CDD" id="cd05709">
    <property type="entry name" value="S2P-M50"/>
    <property type="match status" value="1"/>
</dbReference>
<dbReference type="PANTHER" id="PTHR13325">
    <property type="entry name" value="PROTEASE M50 MEMBRANE-BOUND TRANSCRIPTION FACTOR SITE 2 PROTEASE"/>
    <property type="match status" value="1"/>
</dbReference>
<dbReference type="OrthoDB" id="9800627at2"/>
<accession>A0A1E5QFY9</accession>
<feature type="transmembrane region" description="Helical" evidence="1">
    <location>
        <begin position="357"/>
        <end position="379"/>
    </location>
</feature>
<keyword evidence="1" id="KW-0812">Transmembrane</keyword>
<feature type="transmembrane region" description="Helical" evidence="1">
    <location>
        <begin position="452"/>
        <end position="473"/>
    </location>
</feature>
<feature type="transmembrane region" description="Helical" evidence="1">
    <location>
        <begin position="425"/>
        <end position="446"/>
    </location>
</feature>
<proteinExistence type="predicted"/>
<dbReference type="InterPro" id="IPR001193">
    <property type="entry name" value="MBTPS2"/>
</dbReference>
<dbReference type="GO" id="GO:0005737">
    <property type="term" value="C:cytoplasm"/>
    <property type="evidence" value="ECO:0007669"/>
    <property type="project" value="TreeGrafter"/>
</dbReference>
<keyword evidence="1" id="KW-1133">Transmembrane helix</keyword>
<evidence type="ECO:0000256" key="1">
    <source>
        <dbReference type="SAM" id="Phobius"/>
    </source>
</evidence>
<evidence type="ECO:0008006" key="3">
    <source>
        <dbReference type="Google" id="ProtNLM"/>
    </source>
</evidence>
<feature type="transmembrane region" description="Helical" evidence="1">
    <location>
        <begin position="330"/>
        <end position="351"/>
    </location>
</feature>
<dbReference type="AlphaFoldDB" id="A0A1E5QFY9"/>
<evidence type="ECO:0000313" key="2">
    <source>
        <dbReference type="EMBL" id="OEJ73528.1"/>
    </source>
</evidence>
<gene>
    <name evidence="2" type="ORF">BH720_19950</name>
</gene>
<dbReference type="PANTHER" id="PTHR13325:SF3">
    <property type="entry name" value="MEMBRANE-BOUND TRANSCRIPTION FACTOR SITE-2 PROTEASE"/>
    <property type="match status" value="1"/>
</dbReference>
<dbReference type="STRING" id="1781255.BH720_19950"/>
<keyword evidence="1" id="KW-0472">Membrane</keyword>
<name>A0A1E5QFY9_9CYAN</name>